<dbReference type="InterPro" id="IPR029071">
    <property type="entry name" value="Ubiquitin-like_domsf"/>
</dbReference>
<dbReference type="InterPro" id="IPR003103">
    <property type="entry name" value="BAG_domain"/>
</dbReference>
<feature type="domain" description="BAG" evidence="5">
    <location>
        <begin position="98"/>
        <end position="178"/>
    </location>
</feature>
<dbReference type="PROSITE" id="PS51035">
    <property type="entry name" value="BAG"/>
    <property type="match status" value="1"/>
</dbReference>
<evidence type="ECO:0000313" key="7">
    <source>
        <dbReference type="Proteomes" id="UP001164746"/>
    </source>
</evidence>
<keyword evidence="7" id="KW-1185">Reference proteome</keyword>
<dbReference type="Proteomes" id="UP001164746">
    <property type="component" value="Chromosome 5"/>
</dbReference>
<keyword evidence="2" id="KW-0143">Chaperone</keyword>
<evidence type="ECO:0000256" key="1">
    <source>
        <dbReference type="ARBA" id="ARBA00022374"/>
    </source>
</evidence>
<dbReference type="SUPFAM" id="SSF63491">
    <property type="entry name" value="BAG domain"/>
    <property type="match status" value="1"/>
</dbReference>
<accession>A0ABY7E567</accession>
<dbReference type="InterPro" id="IPR039773">
    <property type="entry name" value="BAG_chaperone_regulator"/>
</dbReference>
<dbReference type="Pfam" id="PF00240">
    <property type="entry name" value="ubiquitin"/>
    <property type="match status" value="1"/>
</dbReference>
<feature type="compositionally biased region" description="Basic and acidic residues" evidence="3">
    <location>
        <begin position="63"/>
        <end position="72"/>
    </location>
</feature>
<dbReference type="EMBL" id="CP111016">
    <property type="protein sequence ID" value="WAR04980.1"/>
    <property type="molecule type" value="Genomic_DNA"/>
</dbReference>
<organism evidence="6 7">
    <name type="scientific">Mya arenaria</name>
    <name type="common">Soft-shell clam</name>
    <dbReference type="NCBI Taxonomy" id="6604"/>
    <lineage>
        <taxon>Eukaryota</taxon>
        <taxon>Metazoa</taxon>
        <taxon>Spiralia</taxon>
        <taxon>Lophotrochozoa</taxon>
        <taxon>Mollusca</taxon>
        <taxon>Bivalvia</taxon>
        <taxon>Autobranchia</taxon>
        <taxon>Heteroconchia</taxon>
        <taxon>Euheterodonta</taxon>
        <taxon>Imparidentia</taxon>
        <taxon>Neoheterodontei</taxon>
        <taxon>Myida</taxon>
        <taxon>Myoidea</taxon>
        <taxon>Myidae</taxon>
        <taxon>Mya</taxon>
    </lineage>
</organism>
<dbReference type="SMART" id="SM00264">
    <property type="entry name" value="BAG"/>
    <property type="match status" value="1"/>
</dbReference>
<dbReference type="SUPFAM" id="SSF54236">
    <property type="entry name" value="Ubiquitin-like"/>
    <property type="match status" value="1"/>
</dbReference>
<dbReference type="PANTHER" id="PTHR12329">
    <property type="entry name" value="BCL2-ASSOCIATED ATHANOGENE"/>
    <property type="match status" value="1"/>
</dbReference>
<dbReference type="InterPro" id="IPR000626">
    <property type="entry name" value="Ubiquitin-like_dom"/>
</dbReference>
<reference evidence="6" key="1">
    <citation type="submission" date="2022-11" db="EMBL/GenBank/DDBJ databases">
        <title>Centuries of genome instability and evolution in soft-shell clam transmissible cancer (bioRxiv).</title>
        <authorList>
            <person name="Hart S.F.M."/>
            <person name="Yonemitsu M.A."/>
            <person name="Giersch R.M."/>
            <person name="Beal B.F."/>
            <person name="Arriagada G."/>
            <person name="Davis B.W."/>
            <person name="Ostrander E.A."/>
            <person name="Goff S.P."/>
            <person name="Metzger M.J."/>
        </authorList>
    </citation>
    <scope>NUCLEOTIDE SEQUENCE</scope>
    <source>
        <strain evidence="6">MELC-2E11</strain>
        <tissue evidence="6">Siphon/mantle</tissue>
    </source>
</reference>
<dbReference type="InterPro" id="IPR036533">
    <property type="entry name" value="BAG_dom_sf"/>
</dbReference>
<dbReference type="PANTHER" id="PTHR12329:SF16">
    <property type="entry name" value="BAG FAMILY MOLECULAR CHAPERONE REGULATOR 1"/>
    <property type="match status" value="1"/>
</dbReference>
<proteinExistence type="predicted"/>
<feature type="domain" description="Ubiquitin-like" evidence="4">
    <location>
        <begin position="37"/>
        <end position="66"/>
    </location>
</feature>
<feature type="region of interest" description="Disordered" evidence="3">
    <location>
        <begin position="61"/>
        <end position="83"/>
    </location>
</feature>
<gene>
    <name evidence="6" type="ORF">MAR_020349</name>
</gene>
<name>A0ABY7E567_MYAAR</name>
<dbReference type="Gene3D" id="1.20.58.120">
    <property type="entry name" value="BAG domain"/>
    <property type="match status" value="1"/>
</dbReference>
<protein>
    <recommendedName>
        <fullName evidence="1">BAG family molecular chaperone regulator 1</fullName>
    </recommendedName>
</protein>
<dbReference type="Gene3D" id="3.10.20.90">
    <property type="entry name" value="Phosphatidylinositol 3-kinase Catalytic Subunit, Chain A, domain 1"/>
    <property type="match status" value="1"/>
</dbReference>
<evidence type="ECO:0000259" key="5">
    <source>
        <dbReference type="PROSITE" id="PS51035"/>
    </source>
</evidence>
<evidence type="ECO:0000256" key="3">
    <source>
        <dbReference type="SAM" id="MobiDB-lite"/>
    </source>
</evidence>
<dbReference type="Pfam" id="PF02179">
    <property type="entry name" value="BAG"/>
    <property type="match status" value="1"/>
</dbReference>
<dbReference type="PROSITE" id="PS50053">
    <property type="entry name" value="UBIQUITIN_2"/>
    <property type="match status" value="1"/>
</dbReference>
<evidence type="ECO:0000313" key="6">
    <source>
        <dbReference type="EMBL" id="WAR04980.1"/>
    </source>
</evidence>
<sequence>MATKEAKVLSFQVVHGTSKFDVRLELPPEEAGDTLCVKHLMDEVYRRTDIPPDAQRLIYKGRSLKDGDEELNKPSPVDDENTREMKSVEETYEKEAKKLGDITYELDGIHRGYLDKEKRSDATKALEKRLASVAESLMRLLEKLDALRFEETNKGARGKRKSLVDKIQVLLNRVDGLSRGPSPDAKLSNS</sequence>
<evidence type="ECO:0000256" key="2">
    <source>
        <dbReference type="ARBA" id="ARBA00023186"/>
    </source>
</evidence>
<evidence type="ECO:0000259" key="4">
    <source>
        <dbReference type="PROSITE" id="PS50053"/>
    </source>
</evidence>